<accession>A0A096B6J5</accession>
<dbReference type="EMBL" id="ADLO01000082">
    <property type="protein sequence ID" value="KGF54675.1"/>
    <property type="molecule type" value="Genomic_DNA"/>
</dbReference>
<dbReference type="GO" id="GO:0015833">
    <property type="term" value="P:peptide transport"/>
    <property type="evidence" value="ECO:0007669"/>
    <property type="project" value="InterPro"/>
</dbReference>
<keyword evidence="3" id="KW-0547">Nucleotide-binding</keyword>
<evidence type="ECO:0000313" key="7">
    <source>
        <dbReference type="Proteomes" id="UP000029585"/>
    </source>
</evidence>
<dbReference type="GO" id="GO:0055085">
    <property type="term" value="P:transmembrane transport"/>
    <property type="evidence" value="ECO:0007669"/>
    <property type="project" value="UniProtKB-ARBA"/>
</dbReference>
<dbReference type="SMART" id="SM00382">
    <property type="entry name" value="AAA"/>
    <property type="match status" value="2"/>
</dbReference>
<dbReference type="InterPro" id="IPR027417">
    <property type="entry name" value="P-loop_NTPase"/>
</dbReference>
<dbReference type="InterPro" id="IPR013563">
    <property type="entry name" value="Oligopep_ABC_C"/>
</dbReference>
<keyword evidence="7" id="KW-1185">Reference proteome</keyword>
<dbReference type="HOGENOM" id="CLU_000604_86_2_9"/>
<dbReference type="Pfam" id="PF00005">
    <property type="entry name" value="ABC_tran"/>
    <property type="match status" value="2"/>
</dbReference>
<evidence type="ECO:0000256" key="4">
    <source>
        <dbReference type="ARBA" id="ARBA00022840"/>
    </source>
</evidence>
<dbReference type="InterPro" id="IPR017871">
    <property type="entry name" value="ABC_transporter-like_CS"/>
</dbReference>
<dbReference type="PANTHER" id="PTHR43776:SF7">
    <property type="entry name" value="D,D-DIPEPTIDE TRANSPORT ATP-BINDING PROTEIN DDPF-RELATED"/>
    <property type="match status" value="1"/>
</dbReference>
<dbReference type="SUPFAM" id="SSF52540">
    <property type="entry name" value="P-loop containing nucleoside triphosphate hydrolases"/>
    <property type="match status" value="2"/>
</dbReference>
<keyword evidence="4" id="KW-0067">ATP-binding</keyword>
<feature type="domain" description="ABC transporter" evidence="5">
    <location>
        <begin position="312"/>
        <end position="538"/>
    </location>
</feature>
<dbReference type="InterPro" id="IPR050319">
    <property type="entry name" value="ABC_transp_ATP-bind"/>
</dbReference>
<evidence type="ECO:0000256" key="2">
    <source>
        <dbReference type="ARBA" id="ARBA00022448"/>
    </source>
</evidence>
<dbReference type="CDD" id="cd03257">
    <property type="entry name" value="ABC_NikE_OppD_transporters"/>
    <property type="match status" value="2"/>
</dbReference>
<dbReference type="PROSITE" id="PS00211">
    <property type="entry name" value="ABC_TRANSPORTER_1"/>
    <property type="match status" value="1"/>
</dbReference>
<dbReference type="PANTHER" id="PTHR43776">
    <property type="entry name" value="TRANSPORT ATP-BINDING PROTEIN"/>
    <property type="match status" value="1"/>
</dbReference>
<dbReference type="eggNOG" id="COG4172">
    <property type="taxonomic scope" value="Bacteria"/>
</dbReference>
<dbReference type="InterPro" id="IPR003593">
    <property type="entry name" value="AAA+_ATPase"/>
</dbReference>
<comment type="similarity">
    <text evidence="1">Belongs to the ABC transporter superfamily.</text>
</comment>
<dbReference type="Pfam" id="PF08352">
    <property type="entry name" value="oligo_HPY"/>
    <property type="match status" value="1"/>
</dbReference>
<evidence type="ECO:0000313" key="6">
    <source>
        <dbReference type="EMBL" id="KGF54675.1"/>
    </source>
</evidence>
<dbReference type="GO" id="GO:0016887">
    <property type="term" value="F:ATP hydrolysis activity"/>
    <property type="evidence" value="ECO:0007669"/>
    <property type="project" value="InterPro"/>
</dbReference>
<organism evidence="6 7">
    <name type="scientific">Flavonifractor plautii 1_3_50AFAA</name>
    <dbReference type="NCBI Taxonomy" id="742738"/>
    <lineage>
        <taxon>Bacteria</taxon>
        <taxon>Bacillati</taxon>
        <taxon>Bacillota</taxon>
        <taxon>Clostridia</taxon>
        <taxon>Eubacteriales</taxon>
        <taxon>Oscillospiraceae</taxon>
        <taxon>Flavonifractor</taxon>
    </lineage>
</organism>
<evidence type="ECO:0000259" key="5">
    <source>
        <dbReference type="PROSITE" id="PS50893"/>
    </source>
</evidence>
<feature type="domain" description="ABC transporter" evidence="5">
    <location>
        <begin position="3"/>
        <end position="243"/>
    </location>
</feature>
<evidence type="ECO:0000256" key="3">
    <source>
        <dbReference type="ARBA" id="ARBA00022741"/>
    </source>
</evidence>
<dbReference type="PROSITE" id="PS50893">
    <property type="entry name" value="ABC_TRANSPORTER_2"/>
    <property type="match status" value="2"/>
</dbReference>
<protein>
    <recommendedName>
        <fullName evidence="5">ABC transporter domain-containing protein</fullName>
    </recommendedName>
</protein>
<dbReference type="GO" id="GO:0005524">
    <property type="term" value="F:ATP binding"/>
    <property type="evidence" value="ECO:0007669"/>
    <property type="project" value="UniProtKB-KW"/>
</dbReference>
<dbReference type="AlphaFoldDB" id="A0A096B6J5"/>
<name>A0A096B6J5_FLAPL</name>
<reference evidence="6 7" key="1">
    <citation type="submission" date="2011-08" db="EMBL/GenBank/DDBJ databases">
        <title>The Genome Sequence of Clostridium orbiscindens 1_3_50AFAA.</title>
        <authorList>
            <consortium name="The Broad Institute Genome Sequencing Platform"/>
            <person name="Earl A."/>
            <person name="Ward D."/>
            <person name="Feldgarden M."/>
            <person name="Gevers D."/>
            <person name="Daigneault M."/>
            <person name="Strauss J."/>
            <person name="Allen-Vercoe E."/>
            <person name="Young S.K."/>
            <person name="Zeng Q."/>
            <person name="Gargeya S."/>
            <person name="Fitzgerald M."/>
            <person name="Haas B."/>
            <person name="Abouelleil A."/>
            <person name="Alvarado L."/>
            <person name="Arachchi H.M."/>
            <person name="Berlin A."/>
            <person name="Brown A."/>
            <person name="Chapman S.B."/>
            <person name="Chen Z."/>
            <person name="Dunbar C."/>
            <person name="Freedman E."/>
            <person name="Gearin G."/>
            <person name="Gellesch M."/>
            <person name="Goldberg J."/>
            <person name="Griggs A."/>
            <person name="Gujja S."/>
            <person name="Heiman D."/>
            <person name="Howarth C."/>
            <person name="Larson L."/>
            <person name="Lui A."/>
            <person name="MacDonald P.J.P."/>
            <person name="Montmayeur A."/>
            <person name="Murphy C."/>
            <person name="Neiman D."/>
            <person name="Pearson M."/>
            <person name="Priest M."/>
            <person name="Roberts A."/>
            <person name="Saif S."/>
            <person name="Shea T."/>
            <person name="Shenoy N."/>
            <person name="Sisk P."/>
            <person name="Stolte C."/>
            <person name="Sykes S."/>
            <person name="Wortman J."/>
            <person name="Nusbaum C."/>
            <person name="Birren B."/>
        </authorList>
    </citation>
    <scope>NUCLEOTIDE SEQUENCE [LARGE SCALE GENOMIC DNA]</scope>
    <source>
        <strain evidence="6 7">1_3_50AFAA</strain>
    </source>
</reference>
<sequence>MLLEMNNLSVSYPEFTLHPVSFALDAGEMLTIVGESGSGKTTLARAIACLSEPEAQVSGQVYLNGRELLAMDERARRPLRMKEFALSFQNSAEWLNPSLTLAEHLREVLCRAYRGAAMAARMEELMALVGLETADLERYPRELSGGMVQKFLLANALALNPALVLLDEPTGALDIASSRGITALIQELNRRLGTAFLVITHDMKLAADLGGRTVVLYDGHVEEAGDTRALLDHPRHPYTRGLLQSAVGLNPVRDMWGIRPTTVSYTRQPHGCPFYGRCTQSLPACAGHAPELTAQPDGRLLACNRGGVLTLLECRGLCKAFGRQRVLDGIDLTLYSGEIVSLVGRSGAGKTTLARTLAGLLPLEGGGSVEFQGEPADFAALHRRLGGVQMVLQDSQAALNPRMTVREAVEEPMRLSGCFQDGAAERALEDVGLFACDSFLTRHIHALSGGQRQRVAIARALTMEPALLIADEPTSMLDPSGKANLLRMLKGLQNSRGFSMLFITHDLDSALKISDRLFRLEGGTLTRLNPNDYIQVRFDGLFDAG</sequence>
<evidence type="ECO:0000256" key="1">
    <source>
        <dbReference type="ARBA" id="ARBA00005417"/>
    </source>
</evidence>
<dbReference type="Gene3D" id="3.40.50.300">
    <property type="entry name" value="P-loop containing nucleotide triphosphate hydrolases"/>
    <property type="match status" value="2"/>
</dbReference>
<gene>
    <name evidence="6" type="ORF">HMPREF9460_02638</name>
</gene>
<dbReference type="NCBIfam" id="TIGR01727">
    <property type="entry name" value="oligo_HPY"/>
    <property type="match status" value="1"/>
</dbReference>
<proteinExistence type="inferred from homology"/>
<dbReference type="PATRIC" id="fig|742738.3.peg.2710"/>
<dbReference type="Proteomes" id="UP000029585">
    <property type="component" value="Unassembled WGS sequence"/>
</dbReference>
<keyword evidence="2" id="KW-0813">Transport</keyword>
<dbReference type="RefSeq" id="WP_050001734.1">
    <property type="nucleotide sequence ID" value="NZ_KN174164.1"/>
</dbReference>
<dbReference type="InterPro" id="IPR003439">
    <property type="entry name" value="ABC_transporter-like_ATP-bd"/>
</dbReference>
<comment type="caution">
    <text evidence="6">The sequence shown here is derived from an EMBL/GenBank/DDBJ whole genome shotgun (WGS) entry which is preliminary data.</text>
</comment>